<organism evidence="5 6">
    <name type="scientific">Cadophora malorum</name>
    <dbReference type="NCBI Taxonomy" id="108018"/>
    <lineage>
        <taxon>Eukaryota</taxon>
        <taxon>Fungi</taxon>
        <taxon>Dikarya</taxon>
        <taxon>Ascomycota</taxon>
        <taxon>Pezizomycotina</taxon>
        <taxon>Leotiomycetes</taxon>
        <taxon>Helotiales</taxon>
        <taxon>Ploettnerulaceae</taxon>
        <taxon>Cadophora</taxon>
    </lineage>
</organism>
<sequence length="613" mass="68892">MTSSKPSKHHDVVIIGAGHNGIVAAKTYLQFNPSIDILIIDGGKSIGGVWSAERIYPGLIFEMPAPMTNFTDFDMTREVGAELWGDVTGDQVNEFLNKYARKYDIPKRCQFNTEAVRVERNGPGWKVITRRAGSSTSAIEEITCTKLIVATGITSKPKPVPWDLSRFEGTSFHAIEVGQRQHELLNDKVQHVTVVGGHKSALEAVGACAQAGKKVEWLIRQEGGGPTWMMPARNPDGSSLAKLSTKRFMGFLSSSIYNSERWLNRFFHSGRWWFGTWFLNWFWGFMTAQVKKDAITKKNRYHASENGRKLEPSPSSLFWFVPGGTMLHGRDLETFKLVDEGNLVNVTRDKMVSAIGKSVNLSNGDKILTDAIVYCTGWELAFPPLFSPELANELGIPVDPSLLSPKDREYWKALDARAEAQIDNDNPMLKNPPSNIHIPKSTKTPFRLFRAIVPSSLAAQGDRSLVILGNYAGGRIQQTSEINSLWAIAYLEDLMPPATKSILSDREAMNRDIAHVEAFRKKRYLNAYPYRLAIFEAPEYEDMVMRDLGLRADRKTMRIPSGWRGWFGWKAWCEEWFGSYLASDYEGIVEEFLESVEKRKGSGGQVSLLNGYI</sequence>
<dbReference type="InterPro" id="IPR036188">
    <property type="entry name" value="FAD/NAD-bd_sf"/>
</dbReference>
<gene>
    <name evidence="5" type="ORF">IFR04_014762</name>
</gene>
<evidence type="ECO:0000313" key="6">
    <source>
        <dbReference type="Proteomes" id="UP000664132"/>
    </source>
</evidence>
<comment type="caution">
    <text evidence="5">The sequence shown here is derived from an EMBL/GenBank/DDBJ whole genome shotgun (WGS) entry which is preliminary data.</text>
</comment>
<evidence type="ECO:0000259" key="4">
    <source>
        <dbReference type="Pfam" id="PF07992"/>
    </source>
</evidence>
<evidence type="ECO:0000256" key="2">
    <source>
        <dbReference type="ARBA" id="ARBA00022827"/>
    </source>
</evidence>
<protein>
    <recommendedName>
        <fullName evidence="4">FAD/NAD(P)-binding domain-containing protein</fullName>
    </recommendedName>
</protein>
<dbReference type="PANTHER" id="PTHR23023">
    <property type="entry name" value="DIMETHYLANILINE MONOOXYGENASE"/>
    <property type="match status" value="1"/>
</dbReference>
<feature type="domain" description="FAD/NAD(P)-binding" evidence="4">
    <location>
        <begin position="10"/>
        <end position="220"/>
    </location>
</feature>
<dbReference type="Pfam" id="PF07992">
    <property type="entry name" value="Pyr_redox_2"/>
    <property type="match status" value="1"/>
</dbReference>
<dbReference type="EMBL" id="JAFJYH010000409">
    <property type="protein sequence ID" value="KAG4412113.1"/>
    <property type="molecule type" value="Genomic_DNA"/>
</dbReference>
<name>A0A8H7T4I3_9HELO</name>
<keyword evidence="3" id="KW-0560">Oxidoreductase</keyword>
<dbReference type="OrthoDB" id="2915840at2759"/>
<dbReference type="PRINTS" id="PR00411">
    <property type="entry name" value="PNDRDTASEI"/>
</dbReference>
<reference evidence="5" key="1">
    <citation type="submission" date="2021-02" db="EMBL/GenBank/DDBJ databases">
        <title>Genome sequence Cadophora malorum strain M34.</title>
        <authorList>
            <person name="Stefanovic E."/>
            <person name="Vu D."/>
            <person name="Scully C."/>
            <person name="Dijksterhuis J."/>
            <person name="Roader J."/>
            <person name="Houbraken J."/>
        </authorList>
    </citation>
    <scope>NUCLEOTIDE SEQUENCE</scope>
    <source>
        <strain evidence="5">M34</strain>
    </source>
</reference>
<dbReference type="InterPro" id="IPR050346">
    <property type="entry name" value="FMO-like"/>
</dbReference>
<accession>A0A8H7T4I3</accession>
<dbReference type="PRINTS" id="PR00368">
    <property type="entry name" value="FADPNR"/>
</dbReference>
<keyword evidence="2" id="KW-0274">FAD</keyword>
<dbReference type="SUPFAM" id="SSF51905">
    <property type="entry name" value="FAD/NAD(P)-binding domain"/>
    <property type="match status" value="1"/>
</dbReference>
<dbReference type="AlphaFoldDB" id="A0A8H7T4I3"/>
<dbReference type="Gene3D" id="3.50.50.60">
    <property type="entry name" value="FAD/NAD(P)-binding domain"/>
    <property type="match status" value="1"/>
</dbReference>
<dbReference type="InterPro" id="IPR023753">
    <property type="entry name" value="FAD/NAD-binding_dom"/>
</dbReference>
<evidence type="ECO:0000256" key="1">
    <source>
        <dbReference type="ARBA" id="ARBA00022630"/>
    </source>
</evidence>
<keyword evidence="6" id="KW-1185">Reference proteome</keyword>
<evidence type="ECO:0000256" key="3">
    <source>
        <dbReference type="ARBA" id="ARBA00023002"/>
    </source>
</evidence>
<dbReference type="Proteomes" id="UP000664132">
    <property type="component" value="Unassembled WGS sequence"/>
</dbReference>
<evidence type="ECO:0000313" key="5">
    <source>
        <dbReference type="EMBL" id="KAG4412113.1"/>
    </source>
</evidence>
<keyword evidence="1" id="KW-0285">Flavoprotein</keyword>
<proteinExistence type="predicted"/>
<dbReference type="GO" id="GO:0016491">
    <property type="term" value="F:oxidoreductase activity"/>
    <property type="evidence" value="ECO:0007669"/>
    <property type="project" value="UniProtKB-KW"/>
</dbReference>